<protein>
    <submittedName>
        <fullName evidence="2">Uncharacterized protein</fullName>
    </submittedName>
</protein>
<dbReference type="AlphaFoldDB" id="A0A395GJH3"/>
<dbReference type="Proteomes" id="UP000249402">
    <property type="component" value="Unassembled WGS sequence"/>
</dbReference>
<proteinExistence type="predicted"/>
<dbReference type="GeneID" id="37223133"/>
<dbReference type="PANTHER" id="PTHR38887">
    <property type="entry name" value="CHROMOSOME 21, WHOLE GENOME SHOTGUN SEQUENCE"/>
    <property type="match status" value="1"/>
</dbReference>
<evidence type="ECO:0000313" key="2">
    <source>
        <dbReference type="EMBL" id="RAK95631.1"/>
    </source>
</evidence>
<dbReference type="EMBL" id="KZ824488">
    <property type="protein sequence ID" value="RAK95631.1"/>
    <property type="molecule type" value="Genomic_DNA"/>
</dbReference>
<keyword evidence="1" id="KW-0175">Coiled coil</keyword>
<sequence length="407" mass="46221">MAVSENIPPPLPPRPITISPKQFQTEYSIDTDTDTKTPLLIPNQILTTYPRPSTILPKPIVIPQTAHTYHGTIHRPFTRATSPILSTLPTPLTTPDFLTFLDTLNTVWLANPYLQAAGQAGNLLSFVPTIEFQLLALGIQTAAEYGSFMVSWVRTRQFLRVANERLFGPRGLRVRVLRTREMLGVVGVEGRGVLELPAVLEDEEGDEVWEGGEGEKVEAKERGTGGKFDPRMRRMEALKEYVAPLVLKERKGPVDGDNWLRRAASMQEKWFADRQNNRLIDRHGKAVRGIGEAEAAEQELLGKMEEVEWAREEARGRAKERMQGPLGESLQGRGIVQDDLAQELKTLDRQMEKLVKEREKKVTKRIQQSERRLQRVEKREARIARKVRWVVITGDDGTQFDNLYEDD</sequence>
<dbReference type="STRING" id="1448316.A0A395GJH3"/>
<dbReference type="PANTHER" id="PTHR38887:SF1">
    <property type="entry name" value="RAS MODIFICATION PROTEIN ERF4"/>
    <property type="match status" value="1"/>
</dbReference>
<dbReference type="RefSeq" id="XP_025569959.1">
    <property type="nucleotide sequence ID" value="XM_025718268.1"/>
</dbReference>
<evidence type="ECO:0000256" key="1">
    <source>
        <dbReference type="SAM" id="Coils"/>
    </source>
</evidence>
<gene>
    <name evidence="2" type="ORF">BO80DRAFT_418533</name>
</gene>
<dbReference type="VEuPathDB" id="FungiDB:BO80DRAFT_418533"/>
<feature type="coiled-coil region" evidence="1">
    <location>
        <begin position="337"/>
        <end position="386"/>
    </location>
</feature>
<organism evidence="2 3">
    <name type="scientific">Aspergillus ibericus CBS 121593</name>
    <dbReference type="NCBI Taxonomy" id="1448316"/>
    <lineage>
        <taxon>Eukaryota</taxon>
        <taxon>Fungi</taxon>
        <taxon>Dikarya</taxon>
        <taxon>Ascomycota</taxon>
        <taxon>Pezizomycotina</taxon>
        <taxon>Eurotiomycetes</taxon>
        <taxon>Eurotiomycetidae</taxon>
        <taxon>Eurotiales</taxon>
        <taxon>Aspergillaceae</taxon>
        <taxon>Aspergillus</taxon>
        <taxon>Aspergillus subgen. Circumdati</taxon>
    </lineage>
</organism>
<name>A0A395GJH3_9EURO</name>
<dbReference type="OrthoDB" id="3068835at2759"/>
<evidence type="ECO:0000313" key="3">
    <source>
        <dbReference type="Proteomes" id="UP000249402"/>
    </source>
</evidence>
<reference evidence="2 3" key="1">
    <citation type="submission" date="2018-02" db="EMBL/GenBank/DDBJ databases">
        <title>The genomes of Aspergillus section Nigri reveals drivers in fungal speciation.</title>
        <authorList>
            <consortium name="DOE Joint Genome Institute"/>
            <person name="Vesth T.C."/>
            <person name="Nybo J."/>
            <person name="Theobald S."/>
            <person name="Brandl J."/>
            <person name="Frisvad J.C."/>
            <person name="Nielsen K.F."/>
            <person name="Lyhne E.K."/>
            <person name="Kogle M.E."/>
            <person name="Kuo A."/>
            <person name="Riley R."/>
            <person name="Clum A."/>
            <person name="Nolan M."/>
            <person name="Lipzen A."/>
            <person name="Salamov A."/>
            <person name="Henrissat B."/>
            <person name="Wiebenga A."/>
            <person name="De vries R.P."/>
            <person name="Grigoriev I.V."/>
            <person name="Mortensen U.H."/>
            <person name="Andersen M.R."/>
            <person name="Baker S.E."/>
        </authorList>
    </citation>
    <scope>NUCLEOTIDE SEQUENCE [LARGE SCALE GENOMIC DNA]</scope>
    <source>
        <strain evidence="2 3">CBS 121593</strain>
    </source>
</reference>
<dbReference type="InterPro" id="IPR053221">
    <property type="entry name" value="Burnettramic_acid_biosynth"/>
</dbReference>
<keyword evidence="3" id="KW-1185">Reference proteome</keyword>
<accession>A0A395GJH3</accession>